<comment type="caution">
    <text evidence="1">The sequence shown here is derived from an EMBL/GenBank/DDBJ whole genome shotgun (WGS) entry which is preliminary data.</text>
</comment>
<dbReference type="Proteomes" id="UP000537131">
    <property type="component" value="Unassembled WGS sequence"/>
</dbReference>
<evidence type="ECO:0000313" key="2">
    <source>
        <dbReference type="Proteomes" id="UP000537131"/>
    </source>
</evidence>
<dbReference type="AlphaFoldDB" id="A0A7Y0EJU4"/>
<sequence>MSKNYLYESPYTVKGSIVETGSEEKPKVICTDKITGTWKANDMETLISL</sequence>
<keyword evidence="2" id="KW-1185">Reference proteome</keyword>
<gene>
    <name evidence="1" type="ORF">HBE96_19520</name>
</gene>
<evidence type="ECO:0000313" key="1">
    <source>
        <dbReference type="EMBL" id="NMM64798.1"/>
    </source>
</evidence>
<name>A0A7Y0EJU4_9CLOT</name>
<dbReference type="RefSeq" id="WP_169299390.1">
    <property type="nucleotide sequence ID" value="NZ_JABBNI010000050.1"/>
</dbReference>
<reference evidence="1 2" key="1">
    <citation type="submission" date="2020-04" db="EMBL/GenBank/DDBJ databases">
        <authorList>
            <person name="Doyle D.A."/>
        </authorList>
    </citation>
    <scope>NUCLEOTIDE SEQUENCE [LARGE SCALE GENOMIC DNA]</scope>
    <source>
        <strain evidence="1 2">P21</strain>
    </source>
</reference>
<accession>A0A7Y0EJU4</accession>
<dbReference type="EMBL" id="JABBNI010000050">
    <property type="protein sequence ID" value="NMM64798.1"/>
    <property type="molecule type" value="Genomic_DNA"/>
</dbReference>
<organism evidence="1 2">
    <name type="scientific">Clostridium muellerianum</name>
    <dbReference type="NCBI Taxonomy" id="2716538"/>
    <lineage>
        <taxon>Bacteria</taxon>
        <taxon>Bacillati</taxon>
        <taxon>Bacillota</taxon>
        <taxon>Clostridia</taxon>
        <taxon>Eubacteriales</taxon>
        <taxon>Clostridiaceae</taxon>
        <taxon>Clostridium</taxon>
    </lineage>
</organism>
<protein>
    <submittedName>
        <fullName evidence="1">Uncharacterized protein</fullName>
    </submittedName>
</protein>
<reference evidence="1 2" key="2">
    <citation type="submission" date="2020-06" db="EMBL/GenBank/DDBJ databases">
        <title>Complete Genome Sequence of Clostridium muelleri sp. nov. P21T, an Acid-Alcohol Producing Acetogen Isolated from Old Hay.</title>
        <authorList>
            <person name="Duncan K.E."/>
            <person name="Tanner R.S."/>
        </authorList>
    </citation>
    <scope>NUCLEOTIDE SEQUENCE [LARGE SCALE GENOMIC DNA]</scope>
    <source>
        <strain evidence="1 2">P21</strain>
    </source>
</reference>
<proteinExistence type="predicted"/>